<accession>U5HID7</accession>
<keyword evidence="4" id="KW-1185">Reference proteome</keyword>
<evidence type="ECO:0000313" key="4">
    <source>
        <dbReference type="Proteomes" id="UP000017200"/>
    </source>
</evidence>
<gene>
    <name evidence="2" type="ORF">MVLG_06798</name>
</gene>
<dbReference type="EMBL" id="GL541795">
    <property type="protein sequence ID" value="KDE02662.1"/>
    <property type="molecule type" value="Genomic_DNA"/>
</dbReference>
<feature type="compositionally biased region" description="Basic and acidic residues" evidence="1">
    <location>
        <begin position="715"/>
        <end position="726"/>
    </location>
</feature>
<feature type="compositionally biased region" description="Acidic residues" evidence="1">
    <location>
        <begin position="409"/>
        <end position="418"/>
    </location>
</feature>
<dbReference type="AlphaFoldDB" id="U5HID7"/>
<dbReference type="HOGENOM" id="CLU_364551_0_0_1"/>
<evidence type="ECO:0000313" key="2">
    <source>
        <dbReference type="EMBL" id="KDE02662.1"/>
    </source>
</evidence>
<feature type="compositionally biased region" description="Basic and acidic residues" evidence="1">
    <location>
        <begin position="444"/>
        <end position="456"/>
    </location>
</feature>
<evidence type="ECO:0000313" key="3">
    <source>
        <dbReference type="EnsemblFungi" id="MVLG_06798T0"/>
    </source>
</evidence>
<dbReference type="EnsemblFungi" id="MVLG_06798T0">
    <property type="protein sequence ID" value="MVLG_06798T0"/>
    <property type="gene ID" value="MVLG_06798"/>
</dbReference>
<evidence type="ECO:0000256" key="1">
    <source>
        <dbReference type="SAM" id="MobiDB-lite"/>
    </source>
</evidence>
<dbReference type="EMBL" id="AEIJ01000890">
    <property type="status" value="NOT_ANNOTATED_CDS"/>
    <property type="molecule type" value="Genomic_DNA"/>
</dbReference>
<feature type="compositionally biased region" description="Acidic residues" evidence="1">
    <location>
        <begin position="122"/>
        <end position="133"/>
    </location>
</feature>
<feature type="compositionally biased region" description="Acidic residues" evidence="1">
    <location>
        <begin position="615"/>
        <end position="637"/>
    </location>
</feature>
<dbReference type="Proteomes" id="UP000017200">
    <property type="component" value="Unassembled WGS sequence"/>
</dbReference>
<feature type="compositionally biased region" description="Low complexity" evidence="1">
    <location>
        <begin position="87"/>
        <end position="103"/>
    </location>
</feature>
<feature type="region of interest" description="Disordered" evidence="1">
    <location>
        <begin position="86"/>
        <end position="336"/>
    </location>
</feature>
<feature type="region of interest" description="Disordered" evidence="1">
    <location>
        <begin position="1"/>
        <end position="40"/>
    </location>
</feature>
<feature type="compositionally biased region" description="Acidic residues" evidence="1">
    <location>
        <begin position="212"/>
        <end position="222"/>
    </location>
</feature>
<feature type="compositionally biased region" description="Basic and acidic residues" evidence="1">
    <location>
        <begin position="260"/>
        <end position="269"/>
    </location>
</feature>
<reference evidence="2 4" key="3">
    <citation type="journal article" date="2015" name="BMC Genomics">
        <title>Sex and parasites: genomic and transcriptomic analysis of Microbotryum lychnidis-dioicae, the biotrophic and plant-castrating anther smut fungus.</title>
        <authorList>
            <person name="Perlin M.H."/>
            <person name="Amselem J."/>
            <person name="Fontanillas E."/>
            <person name="Toh S.S."/>
            <person name="Chen Z."/>
            <person name="Goldberg J."/>
            <person name="Duplessis S."/>
            <person name="Henrissat B."/>
            <person name="Young S."/>
            <person name="Zeng Q."/>
            <person name="Aguileta G."/>
            <person name="Petit E."/>
            <person name="Badouin H."/>
            <person name="Andrews J."/>
            <person name="Razeeq D."/>
            <person name="Gabaldon T."/>
            <person name="Quesneville H."/>
            <person name="Giraud T."/>
            <person name="Hood M.E."/>
            <person name="Schultz D.J."/>
            <person name="Cuomo C.A."/>
        </authorList>
    </citation>
    <scope>NUCLEOTIDE SEQUENCE [LARGE SCALE GENOMIC DNA]</scope>
    <source>
        <strain evidence="4">p1A1 Lamole</strain>
        <strain evidence="2">P1A1 Lamole</strain>
    </source>
</reference>
<protein>
    <submittedName>
        <fullName evidence="2 3">Uncharacterized protein</fullName>
    </submittedName>
</protein>
<feature type="compositionally biased region" description="Polar residues" evidence="1">
    <location>
        <begin position="191"/>
        <end position="201"/>
    </location>
</feature>
<feature type="compositionally biased region" description="Acidic residues" evidence="1">
    <location>
        <begin position="681"/>
        <end position="696"/>
    </location>
</feature>
<reference evidence="3" key="4">
    <citation type="submission" date="2015-06" db="UniProtKB">
        <authorList>
            <consortium name="EnsemblFungi"/>
        </authorList>
    </citation>
    <scope>IDENTIFICATION</scope>
</reference>
<reference evidence="4" key="1">
    <citation type="submission" date="2010-11" db="EMBL/GenBank/DDBJ databases">
        <title>The genome sequence of Microbotryum violaceum strain p1A1 Lamole.</title>
        <authorList>
            <person name="Cuomo C."/>
            <person name="Perlin M."/>
            <person name="Young S.K."/>
            <person name="Zeng Q."/>
            <person name="Gargeya S."/>
            <person name="Alvarado L."/>
            <person name="Berlin A."/>
            <person name="Chapman S.B."/>
            <person name="Chen Z."/>
            <person name="Freedman E."/>
            <person name="Gellesch M."/>
            <person name="Goldberg J."/>
            <person name="Griggs A."/>
            <person name="Gujja S."/>
            <person name="Heilman E."/>
            <person name="Heiman D."/>
            <person name="Howarth C."/>
            <person name="Mehta T."/>
            <person name="Neiman D."/>
            <person name="Pearson M."/>
            <person name="Roberts A."/>
            <person name="Saif S."/>
            <person name="Shea T."/>
            <person name="Shenoy N."/>
            <person name="Sisk P."/>
            <person name="Stolte C."/>
            <person name="Sykes S."/>
            <person name="White J."/>
            <person name="Yandava C."/>
            <person name="Haas B."/>
            <person name="Nusbaum C."/>
            <person name="Birren B."/>
        </authorList>
    </citation>
    <scope>NUCLEOTIDE SEQUENCE [LARGE SCALE GENOMIC DNA]</scope>
    <source>
        <strain evidence="4">p1A1 Lamole</strain>
    </source>
</reference>
<feature type="compositionally biased region" description="Basic and acidic residues" evidence="1">
    <location>
        <begin position="134"/>
        <end position="151"/>
    </location>
</feature>
<sequence>MAPRRDSFTPGQGFLDNTTNTYRPSAFSSSSSSSSASRNKSLTQARLFGMHKAAIITPRATLTAASGSSSRSRTALTKSMGLVDAFSRQASQSTSSASKTRASQSRRRVERAQPNARSPASGDDEDDDDEDERDEARRPDSSHQWRNRGRDVPSSSRHSEITCSGVGKENLAQSRRHSSESESHLPSPTSNTFARSILNPSSKRRGPRLSFDDDPHENDDDDKMMMMGEEARRKKNRIWTGGRVQLDLVPLRDWEEDQAREEKERDKGRSSATAVVEAESKGKKPLEMLGDEENVEIRHRVQQSTQSRLDHPMSASPSDPETETDEPFPLSARSKPRMIEAQPSFADSSESDVGEYLQQCLVGGRGDELVPSSSPDAEVLVCDSDEETLDRLAYQFGRGGVDDSGFADYNDEEEEDGGSEERGDAGMILPSFQPRSDEVTILEPETRKAVGLERSESSILMPPPPVPIRQQARQVVKVEEVPQPQARDQVSFDEIETQWAVHSPIKSRPNATLETIPSRPSTWSSLDAAWQGARPLTPPPPEPRQANLLEFFPKTHEARADEGEEDQENWIIEDSQPGSSIPLGQHEMRAFQAALITTRVMGKKKIRSGNGLGGIEEEEDVEEAEEEVDVPSSDQEDGPWSPLGSPVRMRFPGSGVGKETEMVQLDAVEEEDGEDVRRDDDAEVVPEAEELGDDSMDFLPPLPSFPPSSQMSSTQRDRIKSRKDSCEMEEAEREETQWESYWTVEAVEPSPFHALMDDDDEEDENV</sequence>
<feature type="region of interest" description="Disordered" evidence="1">
    <location>
        <begin position="605"/>
        <end position="741"/>
    </location>
</feature>
<proteinExistence type="predicted"/>
<feature type="compositionally biased region" description="Low complexity" evidence="1">
    <location>
        <begin position="25"/>
        <end position="37"/>
    </location>
</feature>
<name>U5HID7_USTV1</name>
<organism evidence="2">
    <name type="scientific">Microbotryum lychnidis-dioicae (strain p1A1 Lamole / MvSl-1064)</name>
    <name type="common">Anther smut fungus</name>
    <dbReference type="NCBI Taxonomy" id="683840"/>
    <lineage>
        <taxon>Eukaryota</taxon>
        <taxon>Fungi</taxon>
        <taxon>Dikarya</taxon>
        <taxon>Basidiomycota</taxon>
        <taxon>Pucciniomycotina</taxon>
        <taxon>Microbotryomycetes</taxon>
        <taxon>Microbotryales</taxon>
        <taxon>Microbotryaceae</taxon>
        <taxon>Microbotryum</taxon>
    </lineage>
</organism>
<dbReference type="OrthoDB" id="2537983at2759"/>
<feature type="region of interest" description="Disordered" evidence="1">
    <location>
        <begin position="397"/>
        <end position="467"/>
    </location>
</feature>
<dbReference type="InParanoid" id="U5HID7"/>
<reference evidence="2" key="2">
    <citation type="submission" date="2010-11" db="EMBL/GenBank/DDBJ databases">
        <authorList>
            <consortium name="The Broad Institute Genome Sequencing Platform"/>
            <person name="Earl A."/>
            <person name="Ward D."/>
            <person name="Feldgarden M."/>
            <person name="Gevers D."/>
            <person name="Butler R."/>
            <person name="Young S.K."/>
            <person name="Zeng Q."/>
            <person name="Gargeya S."/>
            <person name="Fitzgerald M."/>
            <person name="Haas B."/>
            <person name="Abouelleil A."/>
            <person name="Alvarado L."/>
            <person name="Arachchi H.M."/>
            <person name="Berlin A."/>
            <person name="Brown A."/>
            <person name="Chapman S.B."/>
            <person name="Chen Z."/>
            <person name="Dunbar C."/>
            <person name="Freedman E."/>
            <person name="Gearin G."/>
            <person name="Gellesch M."/>
            <person name="Goldberg J."/>
            <person name="Griggs A."/>
            <person name="Gujja S."/>
            <person name="Heilman E."/>
            <person name="Heiman D."/>
            <person name="Howarth C."/>
            <person name="Larson L."/>
            <person name="Lui A."/>
            <person name="MacDonald P.J.P."/>
            <person name="Mehta T."/>
            <person name="Montmayeur A."/>
            <person name="Murphy C."/>
            <person name="Neiman D."/>
            <person name="Pearson M."/>
            <person name="Priest M."/>
            <person name="Roberts A."/>
            <person name="Saif S."/>
            <person name="Shea T."/>
            <person name="Shenoy N."/>
            <person name="Sisk P."/>
            <person name="Stolte C."/>
            <person name="Sykes S."/>
            <person name="White J."/>
            <person name="Yandava C."/>
            <person name="Wortman J."/>
            <person name="Nusbaum C."/>
            <person name="Birren B."/>
        </authorList>
    </citation>
    <scope>NUCLEOTIDE SEQUENCE</scope>
    <source>
        <strain evidence="2">P1A1 Lamole</strain>
    </source>
</reference>